<evidence type="ECO:0000256" key="4">
    <source>
        <dbReference type="ARBA" id="ARBA00022989"/>
    </source>
</evidence>
<dbReference type="PANTHER" id="PTHR30561:SF9">
    <property type="entry name" value="4-AMINO-4-DEOXY-L-ARABINOSE-PHOSPHOUNDECAPRENOL FLIPPASE SUBUNIT ARNF-RELATED"/>
    <property type="match status" value="1"/>
</dbReference>
<dbReference type="InterPro" id="IPR037185">
    <property type="entry name" value="EmrE-like"/>
</dbReference>
<proteinExistence type="predicted"/>
<evidence type="ECO:0000256" key="6">
    <source>
        <dbReference type="SAM" id="Phobius"/>
    </source>
</evidence>
<evidence type="ECO:0008006" key="9">
    <source>
        <dbReference type="Google" id="ProtNLM"/>
    </source>
</evidence>
<feature type="transmembrane region" description="Helical" evidence="6">
    <location>
        <begin position="44"/>
        <end position="65"/>
    </location>
</feature>
<sequence>MEERLKMKDNKTKGYILVLIAATCASLGQLLWKFAAEASGMSYTLFTIIGYVLAAAGMFILMASFAYGEVSVLQPMMSIGFAFSVFLGFIFLHEPITIAKILGVIFIVAGTIVLSRSPEDTNDTTTEGELK</sequence>
<evidence type="ECO:0000256" key="1">
    <source>
        <dbReference type="ARBA" id="ARBA00004651"/>
    </source>
</evidence>
<feature type="transmembrane region" description="Helical" evidence="6">
    <location>
        <begin position="72"/>
        <end position="92"/>
    </location>
</feature>
<evidence type="ECO:0000313" key="8">
    <source>
        <dbReference type="Proteomes" id="UP000178622"/>
    </source>
</evidence>
<organism evidence="7 8">
    <name type="scientific">Floricoccus tropicus</name>
    <dbReference type="NCBI Taxonomy" id="1859473"/>
    <lineage>
        <taxon>Bacteria</taxon>
        <taxon>Bacillati</taxon>
        <taxon>Bacillota</taxon>
        <taxon>Bacilli</taxon>
        <taxon>Lactobacillales</taxon>
        <taxon>Streptococcaceae</taxon>
        <taxon>Floricoccus</taxon>
    </lineage>
</organism>
<keyword evidence="5 6" id="KW-0472">Membrane</keyword>
<keyword evidence="4 6" id="KW-1133">Transmembrane helix</keyword>
<dbReference type="SUPFAM" id="SSF103481">
    <property type="entry name" value="Multidrug resistance efflux transporter EmrE"/>
    <property type="match status" value="1"/>
</dbReference>
<dbReference type="EMBL" id="MKIR01000012">
    <property type="protein sequence ID" value="OFI49342.1"/>
    <property type="molecule type" value="Genomic_DNA"/>
</dbReference>
<name>A0A1E8GM76_9LACT</name>
<keyword evidence="3 6" id="KW-0812">Transmembrane</keyword>
<keyword evidence="8" id="KW-1185">Reference proteome</keyword>
<dbReference type="GO" id="GO:0005886">
    <property type="term" value="C:plasma membrane"/>
    <property type="evidence" value="ECO:0007669"/>
    <property type="project" value="UniProtKB-SubCell"/>
</dbReference>
<gene>
    <name evidence="7" type="ORF">BG261_01805</name>
</gene>
<dbReference type="InterPro" id="IPR000390">
    <property type="entry name" value="Small_drug/metabolite_transptr"/>
</dbReference>
<feature type="transmembrane region" description="Helical" evidence="6">
    <location>
        <begin position="12"/>
        <end position="32"/>
    </location>
</feature>
<dbReference type="AlphaFoldDB" id="A0A1E8GM76"/>
<feature type="transmembrane region" description="Helical" evidence="6">
    <location>
        <begin position="98"/>
        <end position="115"/>
    </location>
</feature>
<protein>
    <recommendedName>
        <fullName evidence="9">EamA domain-containing protein</fullName>
    </recommendedName>
</protein>
<dbReference type="Gene3D" id="1.10.3730.20">
    <property type="match status" value="1"/>
</dbReference>
<comment type="caution">
    <text evidence="7">The sequence shown here is derived from an EMBL/GenBank/DDBJ whole genome shotgun (WGS) entry which is preliminary data.</text>
</comment>
<dbReference type="STRING" id="1859473.BG261_01805"/>
<evidence type="ECO:0000313" key="7">
    <source>
        <dbReference type="EMBL" id="OFI49342.1"/>
    </source>
</evidence>
<dbReference type="PANTHER" id="PTHR30561">
    <property type="entry name" value="SMR FAMILY PROTON-DEPENDENT DRUG EFFLUX TRANSPORTER SUGE"/>
    <property type="match status" value="1"/>
</dbReference>
<evidence type="ECO:0000256" key="3">
    <source>
        <dbReference type="ARBA" id="ARBA00022692"/>
    </source>
</evidence>
<evidence type="ECO:0000256" key="2">
    <source>
        <dbReference type="ARBA" id="ARBA00022475"/>
    </source>
</evidence>
<dbReference type="Proteomes" id="UP000178622">
    <property type="component" value="Unassembled WGS sequence"/>
</dbReference>
<comment type="subcellular location">
    <subcellularLocation>
        <location evidence="1">Cell membrane</location>
        <topology evidence="1">Multi-pass membrane protein</topology>
    </subcellularLocation>
</comment>
<keyword evidence="2" id="KW-1003">Cell membrane</keyword>
<dbReference type="GO" id="GO:0022857">
    <property type="term" value="F:transmembrane transporter activity"/>
    <property type="evidence" value="ECO:0007669"/>
    <property type="project" value="InterPro"/>
</dbReference>
<accession>A0A1E8GM76</accession>
<reference evidence="8" key="1">
    <citation type="submission" date="2016-09" db="EMBL/GenBank/DDBJ databases">
        <title>Draft genome sequence of a novel species of the family Streptococcaceae isolated from flowers.</title>
        <authorList>
            <person name="Chuah L.-O."/>
            <person name="Yap K.-P."/>
            <person name="Thong K.L."/>
            <person name="Liong M.T."/>
            <person name="Ahmad R."/>
            <person name="Rusul G."/>
        </authorList>
    </citation>
    <scope>NUCLEOTIDE SEQUENCE [LARGE SCALE GENOMIC DNA]</scope>
    <source>
        <strain evidence="8">DF1</strain>
    </source>
</reference>
<evidence type="ECO:0000256" key="5">
    <source>
        <dbReference type="ARBA" id="ARBA00023136"/>
    </source>
</evidence>
<dbReference type="OrthoDB" id="3732386at2"/>